<dbReference type="EMBL" id="CP045929">
    <property type="protein sequence ID" value="QGK70902.1"/>
    <property type="molecule type" value="Genomic_DNA"/>
</dbReference>
<dbReference type="InterPro" id="IPR036138">
    <property type="entry name" value="PBP_dimer_sf"/>
</dbReference>
<dbReference type="Gene3D" id="3.90.1310.10">
    <property type="entry name" value="Penicillin-binding protein 2a (Domain 2)"/>
    <property type="match status" value="1"/>
</dbReference>
<dbReference type="InterPro" id="IPR001460">
    <property type="entry name" value="PCN-bd_Tpept"/>
</dbReference>
<reference evidence="8" key="1">
    <citation type="submission" date="2019-11" db="EMBL/GenBank/DDBJ databases">
        <title>The complete genome sequence of Saccharopolyspora sp. E2A.</title>
        <authorList>
            <person name="Zhang G."/>
        </authorList>
    </citation>
    <scope>NUCLEOTIDE SEQUENCE [LARGE SCALE GENOMIC DNA]</scope>
    <source>
        <strain evidence="8">E2A</strain>
    </source>
</reference>
<feature type="domain" description="Penicillin-binding protein transpeptidase" evidence="5">
    <location>
        <begin position="281"/>
        <end position="592"/>
    </location>
</feature>
<comment type="similarity">
    <text evidence="2">Belongs to the transpeptidase family.</text>
</comment>
<dbReference type="GO" id="GO:0005886">
    <property type="term" value="C:plasma membrane"/>
    <property type="evidence" value="ECO:0007669"/>
    <property type="project" value="TreeGrafter"/>
</dbReference>
<feature type="domain" description="Penicillin-binding protein dimerisation" evidence="6">
    <location>
        <begin position="68"/>
        <end position="229"/>
    </location>
</feature>
<keyword evidence="7" id="KW-0131">Cell cycle</keyword>
<name>A0A5Q3Q8V3_9PSEU</name>
<evidence type="ECO:0000256" key="2">
    <source>
        <dbReference type="ARBA" id="ARBA00007171"/>
    </source>
</evidence>
<evidence type="ECO:0000259" key="6">
    <source>
        <dbReference type="Pfam" id="PF03717"/>
    </source>
</evidence>
<evidence type="ECO:0000256" key="3">
    <source>
        <dbReference type="ARBA" id="ARBA00023136"/>
    </source>
</evidence>
<dbReference type="Gene3D" id="3.40.710.10">
    <property type="entry name" value="DD-peptidase/beta-lactamase superfamily"/>
    <property type="match status" value="1"/>
</dbReference>
<dbReference type="InterPro" id="IPR005311">
    <property type="entry name" value="PBP_dimer"/>
</dbReference>
<dbReference type="Pfam" id="PF00905">
    <property type="entry name" value="Transpeptidase"/>
    <property type="match status" value="1"/>
</dbReference>
<dbReference type="InterPro" id="IPR012338">
    <property type="entry name" value="Beta-lactam/transpept-like"/>
</dbReference>
<evidence type="ECO:0000259" key="5">
    <source>
        <dbReference type="Pfam" id="PF00905"/>
    </source>
</evidence>
<protein>
    <submittedName>
        <fullName evidence="7">Cell division protein FtsI</fullName>
    </submittedName>
</protein>
<evidence type="ECO:0000313" key="7">
    <source>
        <dbReference type="EMBL" id="QGK70902.1"/>
    </source>
</evidence>
<sequence>MARGGGKRVTRRTARTNVAGSSRRLVVGRLILVLALVAAGAQLVRVQGFQASALSQESEKQRLTKEAIPAERGEITDRSGNVLAFSSESRQLYTNPISLREDQNEAHRQDPSKPNADQYKREIARYIHQVVGPKLPEKEVLDALFSQKRFTYFGPVIDPGAARLITEKYPHVGAEYRATREYPAGEVGANVVGAAKWRMDEEKVKGLIGMESSLDKLLAGRDGAKVSDTAAGSPVVIPGTERELEPATPGSDLELTIDSDLQYTVQNKLADYVAKAGARGGSAVVLDSHTGEVYALANDTSFNPANSDTWTNKALGNAAVTNPFEPGSVHKVVTAAGAIEDGLVRPDSVLQVPGQIKVADRVVGDAWSHGTIPLTFTGVLGKSSNVGTLMTAQRLGEDRFADLMHKFGVGQQTGIGLPGESSGYVPPKEDWSGSTFANLPIGQGLSMTVLQMAGMYQAIANDGVRVPPRIIAAETGPDGQREERPQPEGVRVVSERTADTVKDMLRSVVQDVPQQEGTGSDAALEGFQVSGKTGTAQQIDPSCNCYSQSNYWITFAGIVPADDPRFVVGLMLDAPQSGTPEGSSAAPLFHDVASYLTQRYQLPLSKEPAPEQILQIR</sequence>
<dbReference type="SUPFAM" id="SSF56601">
    <property type="entry name" value="beta-lactamase/transpeptidase-like"/>
    <property type="match status" value="1"/>
</dbReference>
<feature type="compositionally biased region" description="Basic and acidic residues" evidence="4">
    <location>
        <begin position="99"/>
        <end position="111"/>
    </location>
</feature>
<keyword evidence="3" id="KW-0472">Membrane</keyword>
<dbReference type="GO" id="GO:0071555">
    <property type="term" value="P:cell wall organization"/>
    <property type="evidence" value="ECO:0007669"/>
    <property type="project" value="TreeGrafter"/>
</dbReference>
<comment type="subcellular location">
    <subcellularLocation>
        <location evidence="1">Membrane</location>
    </subcellularLocation>
</comment>
<keyword evidence="8" id="KW-1185">Reference proteome</keyword>
<dbReference type="PANTHER" id="PTHR30627:SF1">
    <property type="entry name" value="PEPTIDOGLYCAN D,D-TRANSPEPTIDASE FTSI"/>
    <property type="match status" value="1"/>
</dbReference>
<dbReference type="Pfam" id="PF03717">
    <property type="entry name" value="PBP_dimer"/>
    <property type="match status" value="1"/>
</dbReference>
<proteinExistence type="inferred from homology"/>
<dbReference type="KEGG" id="sace:GIY23_16505"/>
<organism evidence="7 8">
    <name type="scientific">Allosaccharopolyspora coralli</name>
    <dbReference type="NCBI Taxonomy" id="2665642"/>
    <lineage>
        <taxon>Bacteria</taxon>
        <taxon>Bacillati</taxon>
        <taxon>Actinomycetota</taxon>
        <taxon>Actinomycetes</taxon>
        <taxon>Pseudonocardiales</taxon>
        <taxon>Pseudonocardiaceae</taxon>
        <taxon>Allosaccharopolyspora</taxon>
    </lineage>
</organism>
<evidence type="ECO:0000256" key="4">
    <source>
        <dbReference type="SAM" id="MobiDB-lite"/>
    </source>
</evidence>
<feature type="region of interest" description="Disordered" evidence="4">
    <location>
        <begin position="474"/>
        <end position="493"/>
    </location>
</feature>
<dbReference type="AlphaFoldDB" id="A0A5Q3Q8V3"/>
<dbReference type="InterPro" id="IPR050515">
    <property type="entry name" value="Beta-lactam/transpept"/>
</dbReference>
<feature type="region of interest" description="Disordered" evidence="4">
    <location>
        <begin position="94"/>
        <end position="117"/>
    </location>
</feature>
<evidence type="ECO:0000313" key="8">
    <source>
        <dbReference type="Proteomes" id="UP000371041"/>
    </source>
</evidence>
<dbReference type="Proteomes" id="UP000371041">
    <property type="component" value="Chromosome"/>
</dbReference>
<dbReference type="GO" id="GO:0051301">
    <property type="term" value="P:cell division"/>
    <property type="evidence" value="ECO:0007669"/>
    <property type="project" value="UniProtKB-KW"/>
</dbReference>
<dbReference type="SUPFAM" id="SSF56519">
    <property type="entry name" value="Penicillin binding protein dimerisation domain"/>
    <property type="match status" value="1"/>
</dbReference>
<gene>
    <name evidence="7" type="ORF">GIY23_16505</name>
</gene>
<dbReference type="Gene3D" id="3.30.450.330">
    <property type="match status" value="1"/>
</dbReference>
<accession>A0A5Q3Q8V3</accession>
<dbReference type="RefSeq" id="WP_154077480.1">
    <property type="nucleotide sequence ID" value="NZ_CP045929.1"/>
</dbReference>
<evidence type="ECO:0000256" key="1">
    <source>
        <dbReference type="ARBA" id="ARBA00004370"/>
    </source>
</evidence>
<keyword evidence="7" id="KW-0132">Cell division</keyword>
<dbReference type="PANTHER" id="PTHR30627">
    <property type="entry name" value="PEPTIDOGLYCAN D,D-TRANSPEPTIDASE"/>
    <property type="match status" value="1"/>
</dbReference>
<dbReference type="GO" id="GO:0008658">
    <property type="term" value="F:penicillin binding"/>
    <property type="evidence" value="ECO:0007669"/>
    <property type="project" value="InterPro"/>
</dbReference>